<comment type="caution">
    <text evidence="2">The sequence shown here is derived from an EMBL/GenBank/DDBJ whole genome shotgun (WGS) entry which is preliminary data.</text>
</comment>
<dbReference type="Proteomes" id="UP000535415">
    <property type="component" value="Unassembled WGS sequence"/>
</dbReference>
<name>A0A7W9BJK3_9RHOB</name>
<proteinExistence type="predicted"/>
<keyword evidence="3" id="KW-1185">Reference proteome</keyword>
<organism evidence="2 3">
    <name type="scientific">Yoonia ponticola</name>
    <dbReference type="NCBI Taxonomy" id="1524255"/>
    <lineage>
        <taxon>Bacteria</taxon>
        <taxon>Pseudomonadati</taxon>
        <taxon>Pseudomonadota</taxon>
        <taxon>Alphaproteobacteria</taxon>
        <taxon>Rhodobacterales</taxon>
        <taxon>Paracoccaceae</taxon>
        <taxon>Yoonia</taxon>
    </lineage>
</organism>
<feature type="chain" id="PRO_5031323690" description="DUF192 domain-containing protein" evidence="1">
    <location>
        <begin position="21"/>
        <end position="156"/>
    </location>
</feature>
<dbReference type="PANTHER" id="PTHR37953">
    <property type="entry name" value="UPF0127 PROTEIN MJ1496"/>
    <property type="match status" value="1"/>
</dbReference>
<dbReference type="InterPro" id="IPR038695">
    <property type="entry name" value="Saro_0823-like_sf"/>
</dbReference>
<dbReference type="InterPro" id="IPR003795">
    <property type="entry name" value="DUF192"/>
</dbReference>
<keyword evidence="1" id="KW-0732">Signal</keyword>
<gene>
    <name evidence="2" type="ORF">FHS72_001292</name>
</gene>
<evidence type="ECO:0008006" key="4">
    <source>
        <dbReference type="Google" id="ProtNLM"/>
    </source>
</evidence>
<feature type="signal peptide" evidence="1">
    <location>
        <begin position="1"/>
        <end position="20"/>
    </location>
</feature>
<accession>A0A7W9BJK3</accession>
<sequence>MIKPIAAALLLMMSGTGAIAATCTDDVARVVGDFGQANFKVDIADDDAERAQGLMFVESMPTLGGMLFVYEGPRRATFWMRNTLIPLDMLFAAPDGTVLRIHENAIPGDETTIDGGDGVLAVLEINGGLSARLGITAGAVIQHPSFGADAVLPCTN</sequence>
<protein>
    <recommendedName>
        <fullName evidence="4">DUF192 domain-containing protein</fullName>
    </recommendedName>
</protein>
<dbReference type="Pfam" id="PF02643">
    <property type="entry name" value="DUF192"/>
    <property type="match status" value="1"/>
</dbReference>
<evidence type="ECO:0000313" key="2">
    <source>
        <dbReference type="EMBL" id="MBB5721680.1"/>
    </source>
</evidence>
<dbReference type="AlphaFoldDB" id="A0A7W9BJK3"/>
<dbReference type="EMBL" id="JACIJM010000003">
    <property type="protein sequence ID" value="MBB5721680.1"/>
    <property type="molecule type" value="Genomic_DNA"/>
</dbReference>
<evidence type="ECO:0000256" key="1">
    <source>
        <dbReference type="SAM" id="SignalP"/>
    </source>
</evidence>
<dbReference type="Gene3D" id="2.60.120.1140">
    <property type="entry name" value="Protein of unknown function DUF192"/>
    <property type="match status" value="1"/>
</dbReference>
<evidence type="ECO:0000313" key="3">
    <source>
        <dbReference type="Proteomes" id="UP000535415"/>
    </source>
</evidence>
<reference evidence="2 3" key="1">
    <citation type="submission" date="2020-08" db="EMBL/GenBank/DDBJ databases">
        <title>Genomic Encyclopedia of Type Strains, Phase IV (KMG-IV): sequencing the most valuable type-strain genomes for metagenomic binning, comparative biology and taxonomic classification.</title>
        <authorList>
            <person name="Goeker M."/>
        </authorList>
    </citation>
    <scope>NUCLEOTIDE SEQUENCE [LARGE SCALE GENOMIC DNA]</scope>
    <source>
        <strain evidence="2 3">DSM 101064</strain>
    </source>
</reference>
<dbReference type="PANTHER" id="PTHR37953:SF1">
    <property type="entry name" value="UPF0127 PROTEIN MJ1496"/>
    <property type="match status" value="1"/>
</dbReference>